<evidence type="ECO:0000313" key="3">
    <source>
        <dbReference type="Proteomes" id="UP000006051"/>
    </source>
</evidence>
<dbReference type="Pfam" id="PF08534">
    <property type="entry name" value="Redoxin"/>
    <property type="match status" value="1"/>
</dbReference>
<gene>
    <name evidence="2" type="ordered locus">Ornrh_1258</name>
</gene>
<evidence type="ECO:0000259" key="1">
    <source>
        <dbReference type="PROSITE" id="PS51352"/>
    </source>
</evidence>
<dbReference type="KEGG" id="orh:Ornrh_1258"/>
<dbReference type="GO" id="GO:0016491">
    <property type="term" value="F:oxidoreductase activity"/>
    <property type="evidence" value="ECO:0007669"/>
    <property type="project" value="InterPro"/>
</dbReference>
<dbReference type="InterPro" id="IPR013740">
    <property type="entry name" value="Redoxin"/>
</dbReference>
<proteinExistence type="predicted"/>
<dbReference type="InterPro" id="IPR050553">
    <property type="entry name" value="Thioredoxin_ResA/DsbE_sf"/>
</dbReference>
<dbReference type="InterPro" id="IPR013766">
    <property type="entry name" value="Thioredoxin_domain"/>
</dbReference>
<dbReference type="PROSITE" id="PS51257">
    <property type="entry name" value="PROKAR_LIPOPROTEIN"/>
    <property type="match status" value="1"/>
</dbReference>
<sequence>MKKIVLLCLAALGIVSCSKKTEKTEFSQEVLNQSVTELTSGAETTFGEVLNAQKGKITLVEVWASWCGDCVKAMPEMTKFQADHPDINYLFVSVDKSEEAWKNGIEKYVLPHNLKGDFILMSGGWGKGTESAFTQYIELDWIPRYMVLDEDGKIKQYYAKSIDEVKL</sequence>
<dbReference type="CDD" id="cd02966">
    <property type="entry name" value="TlpA_like_family"/>
    <property type="match status" value="1"/>
</dbReference>
<keyword evidence="3" id="KW-1185">Reference proteome</keyword>
<dbReference type="PANTHER" id="PTHR42852">
    <property type="entry name" value="THIOL:DISULFIDE INTERCHANGE PROTEIN DSBE"/>
    <property type="match status" value="1"/>
</dbReference>
<dbReference type="SUPFAM" id="SSF52833">
    <property type="entry name" value="Thioredoxin-like"/>
    <property type="match status" value="1"/>
</dbReference>
<protein>
    <submittedName>
        <fullName evidence="2">Redoxin</fullName>
    </submittedName>
</protein>
<dbReference type="RefSeq" id="WP_014791005.1">
    <property type="nucleotide sequence ID" value="NC_018016.1"/>
</dbReference>
<dbReference type="PANTHER" id="PTHR42852:SF13">
    <property type="entry name" value="PROTEIN DIPZ"/>
    <property type="match status" value="1"/>
</dbReference>
<dbReference type="GeneID" id="97257919"/>
<feature type="domain" description="Thioredoxin" evidence="1">
    <location>
        <begin position="24"/>
        <end position="167"/>
    </location>
</feature>
<dbReference type="STRING" id="867902.Ornrh_1258"/>
<dbReference type="AlphaFoldDB" id="I4A0F6"/>
<dbReference type="Gene3D" id="3.40.30.10">
    <property type="entry name" value="Glutaredoxin"/>
    <property type="match status" value="1"/>
</dbReference>
<dbReference type="PATRIC" id="fig|867902.3.peg.1234"/>
<dbReference type="PROSITE" id="PS51352">
    <property type="entry name" value="THIOREDOXIN_2"/>
    <property type="match status" value="1"/>
</dbReference>
<dbReference type="eggNOG" id="COG0526">
    <property type="taxonomic scope" value="Bacteria"/>
</dbReference>
<reference evidence="2 3" key="1">
    <citation type="submission" date="2012-06" db="EMBL/GenBank/DDBJ databases">
        <title>The complete genome of Ornithobacterium rhinotracheale DSM 15997.</title>
        <authorList>
            <consortium name="US DOE Joint Genome Institute (JGI-PGF)"/>
            <person name="Lucas S."/>
            <person name="Copeland A."/>
            <person name="Lapidus A."/>
            <person name="Goodwin L."/>
            <person name="Pitluck S."/>
            <person name="Peters L."/>
            <person name="Mikhailova N."/>
            <person name="Teshima H."/>
            <person name="Kyrpides N."/>
            <person name="Mavromatis K."/>
            <person name="Pagani I."/>
            <person name="Ivanova N."/>
            <person name="Ovchinnikova G."/>
            <person name="Zeytun A."/>
            <person name="Detter J.C."/>
            <person name="Han C."/>
            <person name="Land M."/>
            <person name="Hauser L."/>
            <person name="Markowitz V."/>
            <person name="Cheng J.-F."/>
            <person name="Hugenholtz P."/>
            <person name="Woyke T."/>
            <person name="Wu D."/>
            <person name="Lang E."/>
            <person name="Kopitz M."/>
            <person name="Brambilla E."/>
            <person name="Klenk H.-P."/>
            <person name="Eisen J.A."/>
        </authorList>
    </citation>
    <scope>NUCLEOTIDE SEQUENCE [LARGE SCALE GENOMIC DNA]</scope>
    <source>
        <strain evidence="3">ATCC 51463 / DSM 15997 / CCUG 23171 / LMG 9086</strain>
    </source>
</reference>
<organism evidence="2 3">
    <name type="scientific">Ornithobacterium rhinotracheale (strain ATCC 51463 / DSM 15997 / CCUG 23171 / CIP 104009 / LMG 9086)</name>
    <dbReference type="NCBI Taxonomy" id="867902"/>
    <lineage>
        <taxon>Bacteria</taxon>
        <taxon>Pseudomonadati</taxon>
        <taxon>Bacteroidota</taxon>
        <taxon>Flavobacteriia</taxon>
        <taxon>Flavobacteriales</taxon>
        <taxon>Weeksellaceae</taxon>
        <taxon>Ornithobacterium</taxon>
    </lineage>
</organism>
<accession>I4A0F6</accession>
<dbReference type="HOGENOM" id="CLU_042529_15_0_10"/>
<dbReference type="Proteomes" id="UP000006051">
    <property type="component" value="Chromosome"/>
</dbReference>
<evidence type="ECO:0000313" key="2">
    <source>
        <dbReference type="EMBL" id="AFL97440.1"/>
    </source>
</evidence>
<dbReference type="InterPro" id="IPR036249">
    <property type="entry name" value="Thioredoxin-like_sf"/>
</dbReference>
<dbReference type="EMBL" id="CP003283">
    <property type="protein sequence ID" value="AFL97440.1"/>
    <property type="molecule type" value="Genomic_DNA"/>
</dbReference>
<name>I4A0F6_ORNRL</name>
<dbReference type="GeneID" id="71568941"/>